<dbReference type="PANTHER" id="PTHR10900">
    <property type="entry name" value="PERIOSTIN-RELATED"/>
    <property type="match status" value="1"/>
</dbReference>
<proteinExistence type="predicted"/>
<feature type="signal peptide" evidence="1">
    <location>
        <begin position="1"/>
        <end position="21"/>
    </location>
</feature>
<name>A0A8J4GJ82_9CHLO</name>
<organism evidence="3 4">
    <name type="scientific">Volvox reticuliferus</name>
    <dbReference type="NCBI Taxonomy" id="1737510"/>
    <lineage>
        <taxon>Eukaryota</taxon>
        <taxon>Viridiplantae</taxon>
        <taxon>Chlorophyta</taxon>
        <taxon>core chlorophytes</taxon>
        <taxon>Chlorophyceae</taxon>
        <taxon>CS clade</taxon>
        <taxon>Chlamydomonadales</taxon>
        <taxon>Volvocaceae</taxon>
        <taxon>Volvox</taxon>
    </lineage>
</organism>
<gene>
    <name evidence="3" type="ORF">Vretimale_12163</name>
</gene>
<feature type="chain" id="PRO_5035327831" description="FAS1 domain-containing protein" evidence="1">
    <location>
        <begin position="22"/>
        <end position="366"/>
    </location>
</feature>
<dbReference type="InterPro" id="IPR000782">
    <property type="entry name" value="FAS1_domain"/>
</dbReference>
<reference evidence="3" key="1">
    <citation type="journal article" date="2021" name="Proc. Natl. Acad. Sci. U.S.A.">
        <title>Three genomes in the algal genus Volvox reveal the fate of a haploid sex-determining region after a transition to homothallism.</title>
        <authorList>
            <person name="Yamamoto K."/>
            <person name="Hamaji T."/>
            <person name="Kawai-Toyooka H."/>
            <person name="Matsuzaki R."/>
            <person name="Takahashi F."/>
            <person name="Nishimura Y."/>
            <person name="Kawachi M."/>
            <person name="Noguchi H."/>
            <person name="Minakuchi Y."/>
            <person name="Umen J.G."/>
            <person name="Toyoda A."/>
            <person name="Nozaki H."/>
        </authorList>
    </citation>
    <scope>NUCLEOTIDE SEQUENCE</scope>
    <source>
        <strain evidence="3">NIES-3785</strain>
    </source>
</reference>
<sequence>MEKAAILVISMIATTFFVAAAADTSAAAAATTVPPSYKTLYDLFISSPEFNVALGLFKYSGLLPLIKDPNTMITCFFPTGNTTRMEDYLIMEEDQKGRYVWAILAAHCLLGQQAMTMKQLSSPYGYGAGVYESAFVPYNDLYVIDEDSDNENDFNIFCSGGSTEEGKVVKADIKGGKSIIHLIDNGMQYPFYLPPYYYEIMDFLQTFTPFALDVFSASSYVPFLTDPKRTTNITVFAPSNDAFAALLKQLRITKTQLLNNKALVDLIVAAHVINGTAVYTGAMISYKSPIKLQTMAGPLNAIGDLSIFPNRSGPAKLVILSNPFVRAALSDYEVGGTDVPYSPKYVGHFVDKVLIPVSIKDLSKIK</sequence>
<dbReference type="InterPro" id="IPR036378">
    <property type="entry name" value="FAS1_dom_sf"/>
</dbReference>
<dbReference type="PROSITE" id="PS50213">
    <property type="entry name" value="FAS1"/>
    <property type="match status" value="1"/>
</dbReference>
<dbReference type="Gene3D" id="2.30.180.10">
    <property type="entry name" value="FAS1 domain"/>
    <property type="match status" value="2"/>
</dbReference>
<dbReference type="Proteomes" id="UP000722791">
    <property type="component" value="Unassembled WGS sequence"/>
</dbReference>
<dbReference type="InterPro" id="IPR050904">
    <property type="entry name" value="Adhesion/Biosynth-related"/>
</dbReference>
<dbReference type="Pfam" id="PF02469">
    <property type="entry name" value="Fasciclin"/>
    <property type="match status" value="1"/>
</dbReference>
<accession>A0A8J4GJ82</accession>
<dbReference type="GO" id="GO:0005615">
    <property type="term" value="C:extracellular space"/>
    <property type="evidence" value="ECO:0007669"/>
    <property type="project" value="TreeGrafter"/>
</dbReference>
<comment type="caution">
    <text evidence="3">The sequence shown here is derived from an EMBL/GenBank/DDBJ whole genome shotgun (WGS) entry which is preliminary data.</text>
</comment>
<evidence type="ECO:0000259" key="2">
    <source>
        <dbReference type="PROSITE" id="PS50213"/>
    </source>
</evidence>
<dbReference type="PANTHER" id="PTHR10900:SF77">
    <property type="entry name" value="FI19380P1"/>
    <property type="match status" value="1"/>
</dbReference>
<feature type="domain" description="FAS1" evidence="2">
    <location>
        <begin position="194"/>
        <end position="354"/>
    </location>
</feature>
<protein>
    <recommendedName>
        <fullName evidence="2">FAS1 domain-containing protein</fullName>
    </recommendedName>
</protein>
<dbReference type="SMART" id="SM00554">
    <property type="entry name" value="FAS1"/>
    <property type="match status" value="1"/>
</dbReference>
<dbReference type="SUPFAM" id="SSF82153">
    <property type="entry name" value="FAS1 domain"/>
    <property type="match status" value="2"/>
</dbReference>
<evidence type="ECO:0000313" key="3">
    <source>
        <dbReference type="EMBL" id="GIM08132.1"/>
    </source>
</evidence>
<dbReference type="AlphaFoldDB" id="A0A8J4GJ82"/>
<keyword evidence="1" id="KW-0732">Signal</keyword>
<evidence type="ECO:0000256" key="1">
    <source>
        <dbReference type="SAM" id="SignalP"/>
    </source>
</evidence>
<dbReference type="EMBL" id="BNCQ01000026">
    <property type="protein sequence ID" value="GIM08132.1"/>
    <property type="molecule type" value="Genomic_DNA"/>
</dbReference>
<evidence type="ECO:0000313" key="4">
    <source>
        <dbReference type="Proteomes" id="UP000722791"/>
    </source>
</evidence>